<organism evidence="3 4">
    <name type="scientific">Zasmidium cellare</name>
    <name type="common">Wine cellar mold</name>
    <name type="synonym">Racodium cellare</name>
    <dbReference type="NCBI Taxonomy" id="395010"/>
    <lineage>
        <taxon>Eukaryota</taxon>
        <taxon>Fungi</taxon>
        <taxon>Dikarya</taxon>
        <taxon>Ascomycota</taxon>
        <taxon>Pezizomycotina</taxon>
        <taxon>Dothideomycetes</taxon>
        <taxon>Dothideomycetidae</taxon>
        <taxon>Mycosphaerellales</taxon>
        <taxon>Mycosphaerellaceae</taxon>
        <taxon>Zasmidium</taxon>
    </lineage>
</organism>
<dbReference type="Proteomes" id="UP001305779">
    <property type="component" value="Unassembled WGS sequence"/>
</dbReference>
<comment type="caution">
    <text evidence="3">The sequence shown here is derived from an EMBL/GenBank/DDBJ whole genome shotgun (WGS) entry which is preliminary data.</text>
</comment>
<feature type="region of interest" description="Disordered" evidence="1">
    <location>
        <begin position="1"/>
        <end position="39"/>
    </location>
</feature>
<keyword evidence="4" id="KW-1185">Reference proteome</keyword>
<protein>
    <recommendedName>
        <fullName evidence="2">DUF2293 domain-containing protein</fullName>
    </recommendedName>
</protein>
<feature type="domain" description="DUF2293" evidence="2">
    <location>
        <begin position="175"/>
        <end position="258"/>
    </location>
</feature>
<reference evidence="3 4" key="1">
    <citation type="journal article" date="2023" name="G3 (Bethesda)">
        <title>A chromosome-level genome assembly of Zasmidium syzygii isolated from banana leaves.</title>
        <authorList>
            <person name="van Westerhoven A.C."/>
            <person name="Mehrabi R."/>
            <person name="Talebi R."/>
            <person name="Steentjes M.B.F."/>
            <person name="Corcolon B."/>
            <person name="Chong P.A."/>
            <person name="Kema G.H.J."/>
            <person name="Seidl M.F."/>
        </authorList>
    </citation>
    <scope>NUCLEOTIDE SEQUENCE [LARGE SCALE GENOMIC DNA]</scope>
    <source>
        <strain evidence="3 4">P124</strain>
    </source>
</reference>
<dbReference type="EMBL" id="JAXOVC010000001">
    <property type="protein sequence ID" value="KAK4507369.1"/>
    <property type="molecule type" value="Genomic_DNA"/>
</dbReference>
<feature type="region of interest" description="Disordered" evidence="1">
    <location>
        <begin position="692"/>
        <end position="718"/>
    </location>
</feature>
<dbReference type="PANTHER" id="PTHR38113">
    <property type="match status" value="1"/>
</dbReference>
<evidence type="ECO:0000256" key="1">
    <source>
        <dbReference type="SAM" id="MobiDB-lite"/>
    </source>
</evidence>
<dbReference type="InterPro" id="IPR018744">
    <property type="entry name" value="DUF2293"/>
</dbReference>
<feature type="compositionally biased region" description="Polar residues" evidence="1">
    <location>
        <begin position="12"/>
        <end position="21"/>
    </location>
</feature>
<dbReference type="Pfam" id="PF10056">
    <property type="entry name" value="DUF2293"/>
    <property type="match status" value="1"/>
</dbReference>
<accession>A0ABR0F0C0</accession>
<proteinExistence type="predicted"/>
<evidence type="ECO:0000313" key="3">
    <source>
        <dbReference type="EMBL" id="KAK4507369.1"/>
    </source>
</evidence>
<name>A0ABR0F0C0_ZASCE</name>
<evidence type="ECO:0000259" key="2">
    <source>
        <dbReference type="Pfam" id="PF10056"/>
    </source>
</evidence>
<dbReference type="PANTHER" id="PTHR38113:SF1">
    <property type="entry name" value="DUF2293 DOMAIN-CONTAINING PROTEIN"/>
    <property type="match status" value="1"/>
</dbReference>
<evidence type="ECO:0000313" key="4">
    <source>
        <dbReference type="Proteomes" id="UP001305779"/>
    </source>
</evidence>
<gene>
    <name evidence="3" type="ORF">PRZ48_001104</name>
</gene>
<sequence>MAITKAGPASRAPSTRPTSVARTIAKRRAKPYKTEQSRVLAKKRKLATQTTTANAPAGFTYVATGTPDLSDRCKELSKQRGLPVYIVNAKPVSIHAYNPKKVSHHIHRIGHHFKSNIVEEACQTLGYAYIRGQFVKESDLANLNERSKMAAALARHGYHFDRHLEQETDDQVRAAIKELFPKIPEQDLKEILRHAWAEGTNRVGTSADLDLPRRVQLAVIARIRHAYTDYDYLLRAFEWGQARAQVEPDCLRKLIEWRGENEDEDDNELEEVIRETIVIDDDDDEDGPETIVLDDDDPETIVIDDDSEPEAARGQGYNTDTSLEISHRLALDDDLGAESNDERSKNFMARYQLQPRNFQARDSQLRQKIGAARESLRNGRMVQQPPPQEEIRVHVPEDAALIKIDGQLYRRSTSTVQARQSTETIVKSPLAHDRPVPSIEPQDGLRRVAMASAALQQGDLRSVKNRSHPATPESESFDKRRRVDFPSPRMDASVAGHPYQRNSPANSWQLPEDAFRKESTAAVSPRYQDQNSSWADVRREPRALAESLPYAYGVPAAHKRLGESGPASNPAPYDPEKPLLRLEDYQEHRRCSAPQMVDPRPERDYRPAFVDAQVAPIQYAPHPQQQPADQPGHLRYRPVAEHSYRYLPETHDQPQVIYVHTAQTPQPVHGAPAAVQQVPREAPPIAAGVYQQAPAPPAQQPQLYHGAPAQPPQFYYPR</sequence>
<feature type="region of interest" description="Disordered" evidence="1">
    <location>
        <begin position="456"/>
        <end position="507"/>
    </location>
</feature>